<dbReference type="EMBL" id="JRPK02000043">
    <property type="protein sequence ID" value="TLD95706.1"/>
    <property type="molecule type" value="Genomic_DNA"/>
</dbReference>
<protein>
    <submittedName>
        <fullName evidence="1">Uncharacterized protein</fullName>
    </submittedName>
</protein>
<reference evidence="1 2" key="1">
    <citation type="journal article" date="2014" name="Genome Announc.">
        <title>Draft genome sequences of eight enterohepatic helicobacter species isolated from both laboratory and wild rodents.</title>
        <authorList>
            <person name="Sheh A."/>
            <person name="Shen Z."/>
            <person name="Fox J.G."/>
        </authorList>
    </citation>
    <scope>NUCLEOTIDE SEQUENCE [LARGE SCALE GENOMIC DNA]</scope>
    <source>
        <strain evidence="1 2">ATCC 49310</strain>
    </source>
</reference>
<accession>A0A4U8T7S8</accession>
<organism evidence="1 2">
    <name type="scientific">Helicobacter trogontum</name>
    <dbReference type="NCBI Taxonomy" id="50960"/>
    <lineage>
        <taxon>Bacteria</taxon>
        <taxon>Pseudomonadati</taxon>
        <taxon>Campylobacterota</taxon>
        <taxon>Epsilonproteobacteria</taxon>
        <taxon>Campylobacterales</taxon>
        <taxon>Helicobacteraceae</taxon>
        <taxon>Helicobacter</taxon>
    </lineage>
</organism>
<dbReference type="RefSeq" id="WP_052089119.1">
    <property type="nucleotide sequence ID" value="NZ_BAAFHN010000016.1"/>
</dbReference>
<comment type="caution">
    <text evidence="1">The sequence shown here is derived from an EMBL/GenBank/DDBJ whole genome shotgun (WGS) entry which is preliminary data.</text>
</comment>
<dbReference type="Proteomes" id="UP000029861">
    <property type="component" value="Unassembled WGS sequence"/>
</dbReference>
<proteinExistence type="predicted"/>
<gene>
    <name evidence="1" type="ORF">LS80_009120</name>
</gene>
<sequence length="101" mass="11448">MLNNSEKYGIYGYDEAGERTEIRLILPKHNRMLLCSAEQGGGSLKCFSGVKKKYDEIKGKEQAIKLAYSFRVDSKASKNCDSADELREFLKSKHEKKGLII</sequence>
<name>A0A4U8T7S8_9HELI</name>
<evidence type="ECO:0000313" key="2">
    <source>
        <dbReference type="Proteomes" id="UP000029861"/>
    </source>
</evidence>
<dbReference type="AlphaFoldDB" id="A0A4U8T7S8"/>
<evidence type="ECO:0000313" key="1">
    <source>
        <dbReference type="EMBL" id="TLD95706.1"/>
    </source>
</evidence>